<keyword evidence="9 18" id="KW-0963">Cytoplasm</keyword>
<dbReference type="EC" id="4.2.3.4" evidence="7 18"/>
<evidence type="ECO:0000256" key="17">
    <source>
        <dbReference type="ARBA" id="ARBA00023285"/>
    </source>
</evidence>
<dbReference type="InterPro" id="IPR050071">
    <property type="entry name" value="Dehydroquinate_synthase"/>
</dbReference>
<evidence type="ECO:0000256" key="2">
    <source>
        <dbReference type="ARBA" id="ARBA00001911"/>
    </source>
</evidence>
<dbReference type="InterPro" id="IPR030960">
    <property type="entry name" value="DHQS/DOIS_N"/>
</dbReference>
<dbReference type="InterPro" id="IPR056179">
    <property type="entry name" value="DHQS_C"/>
</dbReference>
<evidence type="ECO:0000256" key="18">
    <source>
        <dbReference type="HAMAP-Rule" id="MF_00110"/>
    </source>
</evidence>
<comment type="similarity">
    <text evidence="6 18">Belongs to the sugar phosphate cyclases superfamily. Dehydroquinate synthase family.</text>
</comment>
<dbReference type="GO" id="GO:0008652">
    <property type="term" value="P:amino acid biosynthetic process"/>
    <property type="evidence" value="ECO:0007669"/>
    <property type="project" value="UniProtKB-KW"/>
</dbReference>
<evidence type="ECO:0000256" key="4">
    <source>
        <dbReference type="ARBA" id="ARBA00004496"/>
    </source>
</evidence>
<evidence type="ECO:0000259" key="20">
    <source>
        <dbReference type="Pfam" id="PF24621"/>
    </source>
</evidence>
<evidence type="ECO:0000256" key="12">
    <source>
        <dbReference type="ARBA" id="ARBA00022741"/>
    </source>
</evidence>
<feature type="binding site" evidence="18">
    <location>
        <position position="181"/>
    </location>
    <ligand>
        <name>Zn(2+)</name>
        <dbReference type="ChEBI" id="CHEBI:29105"/>
    </ligand>
</feature>
<dbReference type="RefSeq" id="WP_160835808.1">
    <property type="nucleotide sequence ID" value="NZ_WMET01000001.1"/>
</dbReference>
<dbReference type="GO" id="GO:0000166">
    <property type="term" value="F:nucleotide binding"/>
    <property type="evidence" value="ECO:0007669"/>
    <property type="project" value="UniProtKB-KW"/>
</dbReference>
<accession>A0A845DRB9</accession>
<dbReference type="PANTHER" id="PTHR43622">
    <property type="entry name" value="3-DEHYDROQUINATE SYNTHASE"/>
    <property type="match status" value="1"/>
</dbReference>
<dbReference type="GO" id="GO:0005737">
    <property type="term" value="C:cytoplasm"/>
    <property type="evidence" value="ECO:0007669"/>
    <property type="project" value="UniProtKB-SubCell"/>
</dbReference>
<dbReference type="PIRSF" id="PIRSF001455">
    <property type="entry name" value="DHQ_synth"/>
    <property type="match status" value="1"/>
</dbReference>
<reference evidence="21 22" key="1">
    <citation type="submission" date="2019-11" db="EMBL/GenBank/DDBJ databases">
        <title>Genome sequences of 17 halophilic strains isolated from different environments.</title>
        <authorList>
            <person name="Furrow R.E."/>
        </authorList>
    </citation>
    <scope>NUCLEOTIDE SEQUENCE [LARGE SCALE GENOMIC DNA]</scope>
    <source>
        <strain evidence="21 22">22511_23_Filter</strain>
    </source>
</reference>
<comment type="pathway">
    <text evidence="5 18">Metabolic intermediate biosynthesis; chorismate biosynthesis; chorismate from D-erythrose 4-phosphate and phosphoenolpyruvate: step 2/7.</text>
</comment>
<comment type="caution">
    <text evidence="21">The sequence shown here is derived from an EMBL/GenBank/DDBJ whole genome shotgun (WGS) entry which is preliminary data.</text>
</comment>
<dbReference type="CDD" id="cd08195">
    <property type="entry name" value="DHQS"/>
    <property type="match status" value="1"/>
</dbReference>
<dbReference type="Proteomes" id="UP000460949">
    <property type="component" value="Unassembled WGS sequence"/>
</dbReference>
<evidence type="ECO:0000256" key="6">
    <source>
        <dbReference type="ARBA" id="ARBA00005412"/>
    </source>
</evidence>
<evidence type="ECO:0000256" key="9">
    <source>
        <dbReference type="ARBA" id="ARBA00022490"/>
    </source>
</evidence>
<protein>
    <recommendedName>
        <fullName evidence="8 18">3-dehydroquinate synthase</fullName>
        <shortName evidence="18">DHQS</shortName>
        <ecNumber evidence="7 18">4.2.3.4</ecNumber>
    </recommendedName>
</protein>
<keyword evidence="10 18" id="KW-0028">Amino-acid biosynthesis</keyword>
<feature type="binding site" evidence="18">
    <location>
        <position position="259"/>
    </location>
    <ligand>
        <name>Zn(2+)</name>
        <dbReference type="ChEBI" id="CHEBI:29105"/>
    </ligand>
</feature>
<comment type="cofactor">
    <cofactor evidence="18">
        <name>Co(2+)</name>
        <dbReference type="ChEBI" id="CHEBI:48828"/>
    </cofactor>
    <cofactor evidence="18">
        <name>Zn(2+)</name>
        <dbReference type="ChEBI" id="CHEBI:29105"/>
    </cofactor>
    <text evidence="18">Binds 1 divalent metal cation per subunit. Can use either Co(2+) or Zn(2+).</text>
</comment>
<dbReference type="GO" id="GO:0009423">
    <property type="term" value="P:chorismate biosynthetic process"/>
    <property type="evidence" value="ECO:0007669"/>
    <property type="project" value="UniProtKB-UniRule"/>
</dbReference>
<dbReference type="UniPathway" id="UPA00053">
    <property type="reaction ID" value="UER00085"/>
</dbReference>
<keyword evidence="11 18" id="KW-0479">Metal-binding</keyword>
<evidence type="ECO:0000256" key="1">
    <source>
        <dbReference type="ARBA" id="ARBA00001393"/>
    </source>
</evidence>
<evidence type="ECO:0000256" key="3">
    <source>
        <dbReference type="ARBA" id="ARBA00001947"/>
    </source>
</evidence>
<dbReference type="HAMAP" id="MF_00110">
    <property type="entry name" value="DHQ_synthase"/>
    <property type="match status" value="1"/>
</dbReference>
<evidence type="ECO:0000256" key="16">
    <source>
        <dbReference type="ARBA" id="ARBA00023239"/>
    </source>
</evidence>
<feature type="binding site" evidence="18">
    <location>
        <position position="139"/>
    </location>
    <ligand>
        <name>NAD(+)</name>
        <dbReference type="ChEBI" id="CHEBI:57540"/>
    </ligand>
</feature>
<evidence type="ECO:0000256" key="8">
    <source>
        <dbReference type="ARBA" id="ARBA00017684"/>
    </source>
</evidence>
<dbReference type="Pfam" id="PF24621">
    <property type="entry name" value="DHQS_C"/>
    <property type="match status" value="1"/>
</dbReference>
<sequence>MKTLQIKASTHEYEVVLGEGIRHKIPALLEKEYQSILIITDDQVSDYYLEDVRQSFTGGQHVHTAVVPSGEASKSMECYELLLDACTTHQLDRRSLIIALGGGMIGDLAGFTASTYLRGVDYIQVPTTILAHDSSVGGKVAINHTRGKNLIGSFYNPQKVVYDLETIATLSRKEIRSGYGEVIKHAFLSDGNWLDSLLDLSLDTLTSAQLEEDLYKGIQVKASIVEKDEKEADIRQYLNLGHTLAHAVESELGYGKVTHGEAVALGLLYALKLSSRNSSKDLRVKDYVNWMRVNHYPLNILDDLDAEKLVERMKWDKKTIGRQINFVLLDGVGHPYVQAMDDSVLLNELKCVIEEVGNG</sequence>
<keyword evidence="12 18" id="KW-0547">Nucleotide-binding</keyword>
<comment type="cofactor">
    <cofactor evidence="2 18">
        <name>NAD(+)</name>
        <dbReference type="ChEBI" id="CHEBI:57540"/>
    </cofactor>
</comment>
<dbReference type="Gene3D" id="1.20.1090.10">
    <property type="entry name" value="Dehydroquinate synthase-like - alpha domain"/>
    <property type="match status" value="1"/>
</dbReference>
<feature type="binding site" evidence="18">
    <location>
        <position position="148"/>
    </location>
    <ligand>
        <name>NAD(+)</name>
        <dbReference type="ChEBI" id="CHEBI:57540"/>
    </ligand>
</feature>
<feature type="binding site" evidence="18">
    <location>
        <position position="242"/>
    </location>
    <ligand>
        <name>Zn(2+)</name>
        <dbReference type="ChEBI" id="CHEBI:29105"/>
    </ligand>
</feature>
<name>A0A845DRB9_9BACI</name>
<dbReference type="GO" id="GO:0009073">
    <property type="term" value="P:aromatic amino acid family biosynthetic process"/>
    <property type="evidence" value="ECO:0007669"/>
    <property type="project" value="UniProtKB-KW"/>
</dbReference>
<dbReference type="NCBIfam" id="TIGR01357">
    <property type="entry name" value="aroB"/>
    <property type="match status" value="1"/>
</dbReference>
<dbReference type="SUPFAM" id="SSF56796">
    <property type="entry name" value="Dehydroquinate synthase-like"/>
    <property type="match status" value="1"/>
</dbReference>
<evidence type="ECO:0000313" key="22">
    <source>
        <dbReference type="Proteomes" id="UP000460949"/>
    </source>
</evidence>
<feature type="domain" description="3-dehydroquinate synthase N-terminal" evidence="19">
    <location>
        <begin position="65"/>
        <end position="176"/>
    </location>
</feature>
<feature type="binding site" evidence="18">
    <location>
        <begin position="69"/>
        <end position="74"/>
    </location>
    <ligand>
        <name>NAD(+)</name>
        <dbReference type="ChEBI" id="CHEBI:57540"/>
    </ligand>
</feature>
<gene>
    <name evidence="18" type="primary">aroB</name>
    <name evidence="21" type="ORF">GLW04_05915</name>
</gene>
<comment type="catalytic activity">
    <reaction evidence="1 18">
        <text>7-phospho-2-dehydro-3-deoxy-D-arabino-heptonate = 3-dehydroquinate + phosphate</text>
        <dbReference type="Rhea" id="RHEA:21968"/>
        <dbReference type="ChEBI" id="CHEBI:32364"/>
        <dbReference type="ChEBI" id="CHEBI:43474"/>
        <dbReference type="ChEBI" id="CHEBI:58394"/>
        <dbReference type="EC" id="4.2.3.4"/>
    </reaction>
</comment>
<feature type="binding site" evidence="18">
    <location>
        <begin position="166"/>
        <end position="169"/>
    </location>
    <ligand>
        <name>NAD(+)</name>
        <dbReference type="ChEBI" id="CHEBI:57540"/>
    </ligand>
</feature>
<organism evidence="21 22">
    <name type="scientific">Halobacillus litoralis</name>
    <dbReference type="NCBI Taxonomy" id="45668"/>
    <lineage>
        <taxon>Bacteria</taxon>
        <taxon>Bacillati</taxon>
        <taxon>Bacillota</taxon>
        <taxon>Bacilli</taxon>
        <taxon>Bacillales</taxon>
        <taxon>Bacillaceae</taxon>
        <taxon>Halobacillus</taxon>
    </lineage>
</organism>
<proteinExistence type="inferred from homology"/>
<dbReference type="InterPro" id="IPR030963">
    <property type="entry name" value="DHQ_synth_fam"/>
</dbReference>
<dbReference type="Gene3D" id="3.40.50.1970">
    <property type="match status" value="1"/>
</dbReference>
<keyword evidence="15 18" id="KW-0057">Aromatic amino acid biosynthesis</keyword>
<dbReference type="InterPro" id="IPR016037">
    <property type="entry name" value="DHQ_synth_AroB"/>
</dbReference>
<evidence type="ECO:0000256" key="11">
    <source>
        <dbReference type="ARBA" id="ARBA00022723"/>
    </source>
</evidence>
<dbReference type="AlphaFoldDB" id="A0A845DRB9"/>
<evidence type="ECO:0000256" key="5">
    <source>
        <dbReference type="ARBA" id="ARBA00004661"/>
    </source>
</evidence>
<evidence type="ECO:0000256" key="14">
    <source>
        <dbReference type="ARBA" id="ARBA00023027"/>
    </source>
</evidence>
<dbReference type="FunFam" id="3.40.50.1970:FF:000007">
    <property type="entry name" value="Pentafunctional AROM polypeptide"/>
    <property type="match status" value="1"/>
</dbReference>
<evidence type="ECO:0000256" key="7">
    <source>
        <dbReference type="ARBA" id="ARBA00013031"/>
    </source>
</evidence>
<comment type="function">
    <text evidence="18">Catalyzes the conversion of 3-deoxy-D-arabino-heptulosonate 7-phosphate (DAHP) to dehydroquinate (DHQ).</text>
</comment>
<evidence type="ECO:0000313" key="21">
    <source>
        <dbReference type="EMBL" id="MYL19419.1"/>
    </source>
</evidence>
<dbReference type="Pfam" id="PF01761">
    <property type="entry name" value="DHQ_synthase"/>
    <property type="match status" value="1"/>
</dbReference>
<keyword evidence="16 18" id="KW-0456">Lyase</keyword>
<evidence type="ECO:0000256" key="13">
    <source>
        <dbReference type="ARBA" id="ARBA00022833"/>
    </source>
</evidence>
<comment type="cofactor">
    <cofactor evidence="3">
        <name>Zn(2+)</name>
        <dbReference type="ChEBI" id="CHEBI:29105"/>
    </cofactor>
</comment>
<evidence type="ECO:0000256" key="15">
    <source>
        <dbReference type="ARBA" id="ARBA00023141"/>
    </source>
</evidence>
<dbReference type="EMBL" id="WMET01000001">
    <property type="protein sequence ID" value="MYL19419.1"/>
    <property type="molecule type" value="Genomic_DNA"/>
</dbReference>
<comment type="caution">
    <text evidence="18">Lacks conserved residue(s) required for the propagation of feature annotation.</text>
</comment>
<keyword evidence="14 18" id="KW-0520">NAD</keyword>
<feature type="binding site" evidence="18">
    <location>
        <begin position="127"/>
        <end position="128"/>
    </location>
    <ligand>
        <name>NAD(+)</name>
        <dbReference type="ChEBI" id="CHEBI:57540"/>
    </ligand>
</feature>
<comment type="subcellular location">
    <subcellularLocation>
        <location evidence="4 18">Cytoplasm</location>
    </subcellularLocation>
</comment>
<keyword evidence="17 18" id="KW-0170">Cobalt</keyword>
<evidence type="ECO:0000256" key="10">
    <source>
        <dbReference type="ARBA" id="ARBA00022605"/>
    </source>
</evidence>
<dbReference type="GO" id="GO:0003856">
    <property type="term" value="F:3-dehydroquinate synthase activity"/>
    <property type="evidence" value="ECO:0007669"/>
    <property type="project" value="UniProtKB-UniRule"/>
</dbReference>
<dbReference type="GO" id="GO:0046872">
    <property type="term" value="F:metal ion binding"/>
    <property type="evidence" value="ECO:0007669"/>
    <property type="project" value="UniProtKB-KW"/>
</dbReference>
<feature type="domain" description="3-dehydroquinate synthase C-terminal" evidence="20">
    <location>
        <begin position="178"/>
        <end position="319"/>
    </location>
</feature>
<dbReference type="PANTHER" id="PTHR43622:SF7">
    <property type="entry name" value="3-DEHYDROQUINATE SYNTHASE, CHLOROPLASTIC"/>
    <property type="match status" value="1"/>
</dbReference>
<keyword evidence="13 18" id="KW-0862">Zinc</keyword>
<evidence type="ECO:0000259" key="19">
    <source>
        <dbReference type="Pfam" id="PF01761"/>
    </source>
</evidence>